<dbReference type="EMBL" id="BMYK01000009">
    <property type="protein sequence ID" value="GHC86278.1"/>
    <property type="molecule type" value="Genomic_DNA"/>
</dbReference>
<dbReference type="InterPro" id="IPR019052">
    <property type="entry name" value="DUF2383"/>
</dbReference>
<dbReference type="SUPFAM" id="SSF47240">
    <property type="entry name" value="Ferritin-like"/>
    <property type="match status" value="1"/>
</dbReference>
<accession>A0ABQ3G373</accession>
<dbReference type="InterPro" id="IPR012347">
    <property type="entry name" value="Ferritin-like"/>
</dbReference>
<feature type="region of interest" description="Disordered" evidence="1">
    <location>
        <begin position="1"/>
        <end position="30"/>
    </location>
</feature>
<dbReference type="Gene3D" id="1.20.1260.10">
    <property type="match status" value="1"/>
</dbReference>
<gene>
    <name evidence="3" type="ORF">GCM10007320_31930</name>
</gene>
<dbReference type="Proteomes" id="UP000626210">
    <property type="component" value="Unassembled WGS sequence"/>
</dbReference>
<dbReference type="InterPro" id="IPR009078">
    <property type="entry name" value="Ferritin-like_SF"/>
</dbReference>
<evidence type="ECO:0000313" key="4">
    <source>
        <dbReference type="Proteomes" id="UP000626210"/>
    </source>
</evidence>
<name>A0ABQ3G373_9BURK</name>
<protein>
    <recommendedName>
        <fullName evidence="2">DUF2383 domain-containing protein</fullName>
    </recommendedName>
</protein>
<evidence type="ECO:0000256" key="1">
    <source>
        <dbReference type="SAM" id="MobiDB-lite"/>
    </source>
</evidence>
<dbReference type="NCBIfam" id="TIGR02284">
    <property type="entry name" value="PA2169 family four-helix-bundle protein"/>
    <property type="match status" value="1"/>
</dbReference>
<keyword evidence="4" id="KW-1185">Reference proteome</keyword>
<feature type="compositionally biased region" description="Basic and acidic residues" evidence="1">
    <location>
        <begin position="1"/>
        <end position="14"/>
    </location>
</feature>
<reference evidence="4" key="1">
    <citation type="journal article" date="2019" name="Int. J. Syst. Evol. Microbiol.">
        <title>The Global Catalogue of Microorganisms (GCM) 10K type strain sequencing project: providing services to taxonomists for standard genome sequencing and annotation.</title>
        <authorList>
            <consortium name="The Broad Institute Genomics Platform"/>
            <consortium name="The Broad Institute Genome Sequencing Center for Infectious Disease"/>
            <person name="Wu L."/>
            <person name="Ma J."/>
        </authorList>
    </citation>
    <scope>NUCLEOTIDE SEQUENCE [LARGE SCALE GENOMIC DNA]</scope>
    <source>
        <strain evidence="4">KCTC 23314</strain>
    </source>
</reference>
<proteinExistence type="predicted"/>
<dbReference type="Pfam" id="PF09537">
    <property type="entry name" value="DUF2383"/>
    <property type="match status" value="1"/>
</dbReference>
<evidence type="ECO:0000259" key="2">
    <source>
        <dbReference type="Pfam" id="PF09537"/>
    </source>
</evidence>
<dbReference type="RefSeq" id="WP_189687939.1">
    <property type="nucleotide sequence ID" value="NZ_BMYK01000009.1"/>
</dbReference>
<organism evidence="3 4">
    <name type="scientific">Pseudorhodoferax aquiterrae</name>
    <dbReference type="NCBI Taxonomy" id="747304"/>
    <lineage>
        <taxon>Bacteria</taxon>
        <taxon>Pseudomonadati</taxon>
        <taxon>Pseudomonadota</taxon>
        <taxon>Betaproteobacteria</taxon>
        <taxon>Burkholderiales</taxon>
        <taxon>Comamonadaceae</taxon>
    </lineage>
</organism>
<feature type="domain" description="DUF2383" evidence="2">
    <location>
        <begin position="171"/>
        <end position="281"/>
    </location>
</feature>
<comment type="caution">
    <text evidence="3">The sequence shown here is derived from an EMBL/GenBank/DDBJ whole genome shotgun (WGS) entry which is preliminary data.</text>
</comment>
<dbReference type="InterPro" id="IPR011971">
    <property type="entry name" value="CHP02284"/>
</dbReference>
<evidence type="ECO:0000313" key="3">
    <source>
        <dbReference type="EMBL" id="GHC86278.1"/>
    </source>
</evidence>
<sequence length="317" mass="33844">MAAADERDLRDQRNLDPITEAPGAHPVGTGVGAAGGGVAGAAIGAVGGPVGAAVGLVAGALVGGLAGKATAERINPTVEEAYWRESYTREPYYEAGRSFDDYGPAYAYGWGATTTYPADSFEAAEPALARDWESRRGSSSLDWQQARPATRAAWDRVQTQTATTGAFDRDDVLETLDDLLKTCRDGEKGFREAAEHTRTESLATLLRDRAQTCARGAEEIVAAIGRLGGEANDRGSATGALHRGWVSARGSVGALSDLDMLEECERGEDAALARYRKALQQPLPADVRTLVEQQMAGAQRNHDEIKRLRDIERARKT</sequence>